<keyword evidence="2" id="KW-1185">Reference proteome</keyword>
<dbReference type="Proteomes" id="UP000069272">
    <property type="component" value="Chromosome 2R"/>
</dbReference>
<name>A0A182FA19_ANOAL</name>
<dbReference type="AlphaFoldDB" id="A0A182FA19"/>
<accession>A0A182FA19</accession>
<evidence type="ECO:0000313" key="1">
    <source>
        <dbReference type="EnsemblMetazoa" id="AALB003347-PA"/>
    </source>
</evidence>
<reference evidence="1 2" key="1">
    <citation type="journal article" date="2017" name="G3 (Bethesda)">
        <title>The Physical Genome Mapping of Anopheles albimanus Corrected Scaffold Misassemblies and Identified Interarm Rearrangements in Genus Anopheles.</title>
        <authorList>
            <person name="Artemov G.N."/>
            <person name="Peery A.N."/>
            <person name="Jiang X."/>
            <person name="Tu Z."/>
            <person name="Stegniy V.N."/>
            <person name="Sharakhova M.V."/>
            <person name="Sharakhov I.V."/>
        </authorList>
    </citation>
    <scope>NUCLEOTIDE SEQUENCE [LARGE SCALE GENOMIC DNA]</scope>
    <source>
        <strain evidence="1 2">ALBI9_A</strain>
    </source>
</reference>
<sequence length="113" mass="12289">MISRKCILLWLPLAGALLASEGHGLAIEQRMKRDMMSAGVELDISGSSVEANRAGIPVISDIQRVEKIADLIISVGERIIPALLDDLTEQVIAATPERKLSHQSEKEAPRHAQ</sequence>
<evidence type="ECO:0000313" key="2">
    <source>
        <dbReference type="Proteomes" id="UP000069272"/>
    </source>
</evidence>
<reference evidence="1" key="2">
    <citation type="submission" date="2022-08" db="UniProtKB">
        <authorList>
            <consortium name="EnsemblMetazoa"/>
        </authorList>
    </citation>
    <scope>IDENTIFICATION</scope>
    <source>
        <strain evidence="1">STECLA/ALBI9_A</strain>
    </source>
</reference>
<dbReference type="VEuPathDB" id="VectorBase:AALB003347"/>
<organism evidence="1 2">
    <name type="scientific">Anopheles albimanus</name>
    <name type="common">New world malaria mosquito</name>
    <dbReference type="NCBI Taxonomy" id="7167"/>
    <lineage>
        <taxon>Eukaryota</taxon>
        <taxon>Metazoa</taxon>
        <taxon>Ecdysozoa</taxon>
        <taxon>Arthropoda</taxon>
        <taxon>Hexapoda</taxon>
        <taxon>Insecta</taxon>
        <taxon>Pterygota</taxon>
        <taxon>Neoptera</taxon>
        <taxon>Endopterygota</taxon>
        <taxon>Diptera</taxon>
        <taxon>Nematocera</taxon>
        <taxon>Culicoidea</taxon>
        <taxon>Culicidae</taxon>
        <taxon>Anophelinae</taxon>
        <taxon>Anopheles</taxon>
    </lineage>
</organism>
<dbReference type="VEuPathDB" id="VectorBase:AALB20_032335"/>
<protein>
    <submittedName>
        <fullName evidence="1">Uncharacterized protein</fullName>
    </submittedName>
</protein>
<dbReference type="EnsemblMetazoa" id="AALB003347-RA">
    <property type="protein sequence ID" value="AALB003347-PA"/>
    <property type="gene ID" value="AALB003347"/>
</dbReference>
<proteinExistence type="predicted"/>